<dbReference type="InterPro" id="IPR036852">
    <property type="entry name" value="Peptidase_S8/S53_dom_sf"/>
</dbReference>
<evidence type="ECO:0000256" key="6">
    <source>
        <dbReference type="RuleBase" id="RU003355"/>
    </source>
</evidence>
<sequence length="378" mass="39617">MELLASRREDKPRRPTVAIGRRDGHKVVRGVFLEALGAAVVPELSQAQESALKASGAVILSNDQVGLVHPTGAAATATPLPDAWHLDSIRIEAARAKNLAGRGCLIGVLDTGIDAQHPEFRGKSIAFRSFKPNGSPNKTVRAKDYDAHGTHVSALCAGETVGVAPKADLAVAAVLTRRDSQGRMWGFRAQILAGLNWLASGGDGLPRRVDVLNASLGGVPDRDDYDLYSDFRVRGLTVVAAIGNNGRHGVDTHGAPGMYECALAVGAVDRTDIVTDFSAWGAIYGAPPPGLKPDLVAPGHEVISAVPGARYAAMTGTSMASPLVAGTVALLIEQNPGLRSDPDWLIGRILSLTRPLPTQPNMVNIERSGNGVLDLATI</sequence>
<dbReference type="Proteomes" id="UP000234479">
    <property type="component" value="Unassembled WGS sequence"/>
</dbReference>
<dbReference type="AlphaFoldDB" id="A0A2N5DGJ2"/>
<dbReference type="EMBL" id="PJRS01000022">
    <property type="protein sequence ID" value="PLR25178.1"/>
    <property type="molecule type" value="Genomic_DNA"/>
</dbReference>
<dbReference type="PROSITE" id="PS00136">
    <property type="entry name" value="SUBTILASE_ASP"/>
    <property type="match status" value="1"/>
</dbReference>
<dbReference type="Pfam" id="PF00082">
    <property type="entry name" value="Peptidase_S8"/>
    <property type="match status" value="1"/>
</dbReference>
<accession>A0A2N5DGJ2</accession>
<feature type="active site" description="Charge relay system" evidence="5">
    <location>
        <position position="110"/>
    </location>
</feature>
<dbReference type="PROSITE" id="PS00138">
    <property type="entry name" value="SUBTILASE_SER"/>
    <property type="match status" value="1"/>
</dbReference>
<dbReference type="InterPro" id="IPR015500">
    <property type="entry name" value="Peptidase_S8_subtilisin-rel"/>
</dbReference>
<dbReference type="InterPro" id="IPR050131">
    <property type="entry name" value="Peptidase_S8_subtilisin-like"/>
</dbReference>
<dbReference type="PRINTS" id="PR00723">
    <property type="entry name" value="SUBTILISIN"/>
</dbReference>
<dbReference type="InterPro" id="IPR000209">
    <property type="entry name" value="Peptidase_S8/S53_dom"/>
</dbReference>
<dbReference type="Gene3D" id="3.40.50.200">
    <property type="entry name" value="Peptidase S8/S53 domain"/>
    <property type="match status" value="1"/>
</dbReference>
<dbReference type="InterPro" id="IPR023828">
    <property type="entry name" value="Peptidase_S8_Ser-AS"/>
</dbReference>
<dbReference type="GO" id="GO:0006508">
    <property type="term" value="P:proteolysis"/>
    <property type="evidence" value="ECO:0007669"/>
    <property type="project" value="UniProtKB-KW"/>
</dbReference>
<evidence type="ECO:0000256" key="3">
    <source>
        <dbReference type="ARBA" id="ARBA00022801"/>
    </source>
</evidence>
<evidence type="ECO:0000256" key="2">
    <source>
        <dbReference type="ARBA" id="ARBA00022670"/>
    </source>
</evidence>
<evidence type="ECO:0000313" key="8">
    <source>
        <dbReference type="EMBL" id="PLR25178.1"/>
    </source>
</evidence>
<dbReference type="SUPFAM" id="SSF52743">
    <property type="entry name" value="Subtilisin-like"/>
    <property type="match status" value="1"/>
</dbReference>
<evidence type="ECO:0000313" key="9">
    <source>
        <dbReference type="Proteomes" id="UP000234479"/>
    </source>
</evidence>
<evidence type="ECO:0000259" key="7">
    <source>
        <dbReference type="Pfam" id="PF00082"/>
    </source>
</evidence>
<reference evidence="8 9" key="1">
    <citation type="submission" date="2017-12" db="EMBL/GenBank/DDBJ databases">
        <title>The genome sequence of Caulobacter sp. 410.</title>
        <authorList>
            <person name="Gao J."/>
            <person name="Mao X."/>
            <person name="Sun J."/>
        </authorList>
    </citation>
    <scope>NUCLEOTIDE SEQUENCE [LARGE SCALE GENOMIC DNA]</scope>
    <source>
        <strain evidence="8 9">410</strain>
    </source>
</reference>
<feature type="active site" description="Charge relay system" evidence="5">
    <location>
        <position position="148"/>
    </location>
</feature>
<keyword evidence="2 5" id="KW-0645">Protease</keyword>
<dbReference type="PROSITE" id="PS51892">
    <property type="entry name" value="SUBTILASE"/>
    <property type="match status" value="1"/>
</dbReference>
<comment type="similarity">
    <text evidence="1 5 6">Belongs to the peptidase S8 family.</text>
</comment>
<protein>
    <recommendedName>
        <fullName evidence="7">Peptidase S8/S53 domain-containing protein</fullName>
    </recommendedName>
</protein>
<keyword evidence="3 5" id="KW-0378">Hydrolase</keyword>
<dbReference type="GO" id="GO:0004252">
    <property type="term" value="F:serine-type endopeptidase activity"/>
    <property type="evidence" value="ECO:0007669"/>
    <property type="project" value="UniProtKB-UniRule"/>
</dbReference>
<dbReference type="PANTHER" id="PTHR43806">
    <property type="entry name" value="PEPTIDASE S8"/>
    <property type="match status" value="1"/>
</dbReference>
<evidence type="ECO:0000256" key="1">
    <source>
        <dbReference type="ARBA" id="ARBA00011073"/>
    </source>
</evidence>
<organism evidence="8 9">
    <name type="scientific">Caulobacter zeae</name>
    <dbReference type="NCBI Taxonomy" id="2055137"/>
    <lineage>
        <taxon>Bacteria</taxon>
        <taxon>Pseudomonadati</taxon>
        <taxon>Pseudomonadota</taxon>
        <taxon>Alphaproteobacteria</taxon>
        <taxon>Caulobacterales</taxon>
        <taxon>Caulobacteraceae</taxon>
        <taxon>Caulobacter</taxon>
    </lineage>
</organism>
<dbReference type="InterPro" id="IPR023827">
    <property type="entry name" value="Peptidase_S8_Asp-AS"/>
</dbReference>
<evidence type="ECO:0000256" key="4">
    <source>
        <dbReference type="ARBA" id="ARBA00022825"/>
    </source>
</evidence>
<feature type="domain" description="Peptidase S8/S53" evidence="7">
    <location>
        <begin position="101"/>
        <end position="339"/>
    </location>
</feature>
<dbReference type="PANTHER" id="PTHR43806:SF11">
    <property type="entry name" value="CEREVISIN-RELATED"/>
    <property type="match status" value="1"/>
</dbReference>
<keyword evidence="9" id="KW-1185">Reference proteome</keyword>
<proteinExistence type="inferred from homology"/>
<feature type="active site" description="Charge relay system" evidence="5">
    <location>
        <position position="318"/>
    </location>
</feature>
<name>A0A2N5DGJ2_9CAUL</name>
<comment type="caution">
    <text evidence="8">The sequence shown here is derived from an EMBL/GenBank/DDBJ whole genome shotgun (WGS) entry which is preliminary data.</text>
</comment>
<keyword evidence="4 5" id="KW-0720">Serine protease</keyword>
<gene>
    <name evidence="8" type="ORF">SGCZBJ_13185</name>
</gene>
<evidence type="ECO:0000256" key="5">
    <source>
        <dbReference type="PROSITE-ProRule" id="PRU01240"/>
    </source>
</evidence>